<dbReference type="NCBIfam" id="TIGR04183">
    <property type="entry name" value="Por_Secre_tail"/>
    <property type="match status" value="1"/>
</dbReference>
<gene>
    <name evidence="4" type="ORF">EU348_21875</name>
</gene>
<dbReference type="AlphaFoldDB" id="A0A411DTK7"/>
<evidence type="ECO:0000259" key="3">
    <source>
        <dbReference type="Pfam" id="PF18962"/>
    </source>
</evidence>
<keyword evidence="1 2" id="KW-0732">Signal</keyword>
<dbReference type="InterPro" id="IPR026444">
    <property type="entry name" value="Secre_tail"/>
</dbReference>
<organism evidence="4">
    <name type="scientific">Chryseobacterium indologenes</name>
    <name type="common">Flavobacterium indologenes</name>
    <dbReference type="NCBI Taxonomy" id="253"/>
    <lineage>
        <taxon>Bacteria</taxon>
        <taxon>Pseudomonadati</taxon>
        <taxon>Bacteroidota</taxon>
        <taxon>Flavobacteriia</taxon>
        <taxon>Flavobacteriales</taxon>
        <taxon>Weeksellaceae</taxon>
        <taxon>Chryseobacterium group</taxon>
        <taxon>Chryseobacterium</taxon>
    </lineage>
</organism>
<feature type="domain" description="Secretion system C-terminal sorting" evidence="3">
    <location>
        <begin position="305"/>
        <end position="366"/>
    </location>
</feature>
<protein>
    <submittedName>
        <fullName evidence="4">T9SS type A sorting domain-containing protein</fullName>
    </submittedName>
</protein>
<proteinExistence type="predicted"/>
<dbReference type="Pfam" id="PF18962">
    <property type="entry name" value="Por_Secre_tail"/>
    <property type="match status" value="1"/>
</dbReference>
<accession>A0A411DTK7</accession>
<feature type="chain" id="PRO_5019274147" evidence="2">
    <location>
        <begin position="19"/>
        <end position="373"/>
    </location>
</feature>
<name>A0A411DTK7_CHRID</name>
<evidence type="ECO:0000256" key="1">
    <source>
        <dbReference type="ARBA" id="ARBA00022729"/>
    </source>
</evidence>
<evidence type="ECO:0000313" key="4">
    <source>
        <dbReference type="EMBL" id="QBA23685.1"/>
    </source>
</evidence>
<evidence type="ECO:0000256" key="2">
    <source>
        <dbReference type="SAM" id="SignalP"/>
    </source>
</evidence>
<sequence length="373" mass="40380">MKKSYFLLLLAFSGLSFGQTNHTCSTARQVTQFPYTFDQTDGITSPADGLITACPDEMNDGLWYSFTGDGSYVSIKVTATSDWYYQIGVFTGSCNALICGAKTHPYDLAPVKTLTIPTVTGTIYYVNVGAYLPHTDIPEGNFKIEINKIDIAPTNDQCSTATQVTQLPYAWTQVNGVYAANDGLTDTCSDSMNNGLWYSFTGDGNNTTIKTITLSDWNHQIGVYTGNCNALVCAETKNSEGGGIGKIETMTIPTTAGTTYYVNVGNHDGSDDRSEGNFIIQITTESSLATHETSGSKAGSPIKLYLNPFTDELHISDSTKVKSISVFDISGKLVKTVDKPDSILYLGELKQGVYLITLNQKDGSKQTLKAIKK</sequence>
<reference evidence="4" key="1">
    <citation type="submission" date="2019-01" db="EMBL/GenBank/DDBJ databases">
        <title>Whole Genome Sequencing for Putative Detection of Antimicrobial Resistance and Potential Virulence Factors in Chryseobacterium indologenes isolated from Nile Tilapia in Tanzania.</title>
        <authorList>
            <person name="Mwega E."/>
            <person name="Mutoloki S."/>
            <person name="Mugimba K."/>
            <person name="Colquhoun D."/>
            <person name="Mdegela R."/>
            <person name="Evensen O."/>
            <person name="Wasteson Y."/>
        </authorList>
    </citation>
    <scope>NUCLEOTIDE SEQUENCE [LARGE SCALE GENOMIC DNA]</scope>
    <source>
        <strain evidence="4">StR 01</strain>
    </source>
</reference>
<dbReference type="EMBL" id="CP035532">
    <property type="protein sequence ID" value="QBA23685.1"/>
    <property type="molecule type" value="Genomic_DNA"/>
</dbReference>
<feature type="signal peptide" evidence="2">
    <location>
        <begin position="1"/>
        <end position="18"/>
    </location>
</feature>